<reference evidence="4" key="1">
    <citation type="submission" date="2021-02" db="EMBL/GenBank/DDBJ databases">
        <title>Genome sequence Cadophora malorum strain M34.</title>
        <authorList>
            <person name="Stefanovic E."/>
            <person name="Vu D."/>
            <person name="Scully C."/>
            <person name="Dijksterhuis J."/>
            <person name="Roader J."/>
            <person name="Houbraken J."/>
        </authorList>
    </citation>
    <scope>NUCLEOTIDE SEQUENCE</scope>
    <source>
        <strain evidence="4">M34</strain>
    </source>
</reference>
<dbReference type="CDD" id="cd05233">
    <property type="entry name" value="SDR_c"/>
    <property type="match status" value="1"/>
</dbReference>
<protein>
    <recommendedName>
        <fullName evidence="6">NAD(P)-binding protein</fullName>
    </recommendedName>
</protein>
<dbReference type="AlphaFoldDB" id="A0A8H7TF70"/>
<sequence length="344" mass="36767">MWHNTNKPVEIQVPNVGGRGVGDVAQTSSDRVPGPSGEEGRKSGVCGKVAAPNGSRPFLIAIVIGTTMDISLNLEDTHVLITGGSGFIGSSTVTALLTAGAKVTNLDLRPSTEPSHSESQRNYQFFSCDISSETALTTSFSLASEKFGPVACCIALASLDFSVLPHHESLADMEVEQWRRTHRINVEGTFLTARTWLRQLREHAKIDIERKLSNVGLVIVGSESGTFGERGNADYASGKSAVQGGLIKSLMGDVNRIWPGARVNAVAPGPVDTPQFKKECAENPNQLWVDAQATTALKRPVPPESVAKSILFLTSENWSGNITGQVLNVDSGKQGKVMNLIDEC</sequence>
<evidence type="ECO:0000313" key="4">
    <source>
        <dbReference type="EMBL" id="KAG4418537.1"/>
    </source>
</evidence>
<dbReference type="Proteomes" id="UP000664132">
    <property type="component" value="Unassembled WGS sequence"/>
</dbReference>
<gene>
    <name evidence="4" type="ORF">IFR04_008340</name>
</gene>
<proteinExistence type="inferred from homology"/>
<evidence type="ECO:0000256" key="1">
    <source>
        <dbReference type="ARBA" id="ARBA00006484"/>
    </source>
</evidence>
<dbReference type="PRINTS" id="PR00081">
    <property type="entry name" value="GDHRDH"/>
</dbReference>
<organism evidence="4 5">
    <name type="scientific">Cadophora malorum</name>
    <dbReference type="NCBI Taxonomy" id="108018"/>
    <lineage>
        <taxon>Eukaryota</taxon>
        <taxon>Fungi</taxon>
        <taxon>Dikarya</taxon>
        <taxon>Ascomycota</taxon>
        <taxon>Pezizomycotina</taxon>
        <taxon>Leotiomycetes</taxon>
        <taxon>Helotiales</taxon>
        <taxon>Ploettnerulaceae</taxon>
        <taxon>Cadophora</taxon>
    </lineage>
</organism>
<evidence type="ECO:0008006" key="6">
    <source>
        <dbReference type="Google" id="ProtNLM"/>
    </source>
</evidence>
<dbReference type="SUPFAM" id="SSF51735">
    <property type="entry name" value="NAD(P)-binding Rossmann-fold domains"/>
    <property type="match status" value="1"/>
</dbReference>
<evidence type="ECO:0000256" key="3">
    <source>
        <dbReference type="SAM" id="MobiDB-lite"/>
    </source>
</evidence>
<dbReference type="InterPro" id="IPR036291">
    <property type="entry name" value="NAD(P)-bd_dom_sf"/>
</dbReference>
<dbReference type="InterPro" id="IPR002347">
    <property type="entry name" value="SDR_fam"/>
</dbReference>
<dbReference type="PANTHER" id="PTHR24321">
    <property type="entry name" value="DEHYDROGENASES, SHORT CHAIN"/>
    <property type="match status" value="1"/>
</dbReference>
<dbReference type="PANTHER" id="PTHR24321:SF8">
    <property type="entry name" value="ESTRADIOL 17-BETA-DEHYDROGENASE 8-RELATED"/>
    <property type="match status" value="1"/>
</dbReference>
<comment type="similarity">
    <text evidence="1">Belongs to the short-chain dehydrogenases/reductases (SDR) family.</text>
</comment>
<dbReference type="EMBL" id="JAFJYH010000126">
    <property type="protein sequence ID" value="KAG4418537.1"/>
    <property type="molecule type" value="Genomic_DNA"/>
</dbReference>
<name>A0A8H7TF70_9HELO</name>
<dbReference type="OrthoDB" id="10253736at2759"/>
<accession>A0A8H7TF70</accession>
<dbReference type="Gene3D" id="3.40.50.720">
    <property type="entry name" value="NAD(P)-binding Rossmann-like Domain"/>
    <property type="match status" value="1"/>
</dbReference>
<keyword evidence="2" id="KW-0560">Oxidoreductase</keyword>
<feature type="region of interest" description="Disordered" evidence="3">
    <location>
        <begin position="1"/>
        <end position="47"/>
    </location>
</feature>
<dbReference type="GO" id="GO:0016491">
    <property type="term" value="F:oxidoreductase activity"/>
    <property type="evidence" value="ECO:0007669"/>
    <property type="project" value="UniProtKB-KW"/>
</dbReference>
<evidence type="ECO:0000256" key="2">
    <source>
        <dbReference type="ARBA" id="ARBA00023002"/>
    </source>
</evidence>
<evidence type="ECO:0000313" key="5">
    <source>
        <dbReference type="Proteomes" id="UP000664132"/>
    </source>
</evidence>
<comment type="caution">
    <text evidence="4">The sequence shown here is derived from an EMBL/GenBank/DDBJ whole genome shotgun (WGS) entry which is preliminary data.</text>
</comment>
<dbReference type="Pfam" id="PF13561">
    <property type="entry name" value="adh_short_C2"/>
    <property type="match status" value="1"/>
</dbReference>
<keyword evidence="5" id="KW-1185">Reference proteome</keyword>